<dbReference type="PROSITE" id="PS01081">
    <property type="entry name" value="HTH_TETR_1"/>
    <property type="match status" value="1"/>
</dbReference>
<evidence type="ECO:0000256" key="5">
    <source>
        <dbReference type="PROSITE-ProRule" id="PRU00335"/>
    </source>
</evidence>
<keyword evidence="3 5" id="KW-0238">DNA-binding</keyword>
<accession>A0A4R6EI83</accession>
<dbReference type="InterPro" id="IPR023772">
    <property type="entry name" value="DNA-bd_HTH_TetR-type_CS"/>
</dbReference>
<dbReference type="GO" id="GO:0009410">
    <property type="term" value="P:response to xenobiotic stimulus"/>
    <property type="evidence" value="ECO:0007669"/>
    <property type="project" value="UniProtKB-ARBA"/>
</dbReference>
<reference evidence="7 8" key="1">
    <citation type="submission" date="2019-03" db="EMBL/GenBank/DDBJ databases">
        <title>Genomic analyses of the natural microbiome of Caenorhabditis elegans.</title>
        <authorList>
            <person name="Samuel B."/>
        </authorList>
    </citation>
    <scope>NUCLEOTIDE SEQUENCE [LARGE SCALE GENOMIC DNA]</scope>
    <source>
        <strain evidence="7 8">BIGb0156</strain>
    </source>
</reference>
<dbReference type="NCBIfam" id="NF007430">
    <property type="entry name" value="PRK09975.1"/>
    <property type="match status" value="1"/>
</dbReference>
<evidence type="ECO:0000256" key="3">
    <source>
        <dbReference type="ARBA" id="ARBA00023125"/>
    </source>
</evidence>
<feature type="DNA-binding region" description="H-T-H motif" evidence="5">
    <location>
        <begin position="33"/>
        <end position="52"/>
    </location>
</feature>
<dbReference type="InterPro" id="IPR009057">
    <property type="entry name" value="Homeodomain-like_sf"/>
</dbReference>
<dbReference type="Proteomes" id="UP000295530">
    <property type="component" value="Unassembled WGS sequence"/>
</dbReference>
<protein>
    <submittedName>
        <fullName evidence="7">TetR family transcriptional regulator</fullName>
    </submittedName>
</protein>
<dbReference type="OrthoDB" id="5816932at2"/>
<dbReference type="Pfam" id="PF00440">
    <property type="entry name" value="TetR_N"/>
    <property type="match status" value="1"/>
</dbReference>
<dbReference type="FunFam" id="1.10.357.10:FF:000003">
    <property type="entry name" value="HTH-type transcriptional regulator AcrR"/>
    <property type="match status" value="1"/>
</dbReference>
<keyword evidence="1" id="KW-0678">Repressor</keyword>
<evidence type="ECO:0000313" key="7">
    <source>
        <dbReference type="EMBL" id="TDN58271.1"/>
    </source>
</evidence>
<proteinExistence type="predicted"/>
<dbReference type="EMBL" id="SNVX01000006">
    <property type="protein sequence ID" value="TDN58271.1"/>
    <property type="molecule type" value="Genomic_DNA"/>
</dbReference>
<dbReference type="SUPFAM" id="SSF48498">
    <property type="entry name" value="Tetracyclin repressor-like, C-terminal domain"/>
    <property type="match status" value="1"/>
</dbReference>
<keyword evidence="4" id="KW-0804">Transcription</keyword>
<dbReference type="RefSeq" id="WP_133461352.1">
    <property type="nucleotide sequence ID" value="NZ_SNVX01000006.1"/>
</dbReference>
<dbReference type="InterPro" id="IPR013572">
    <property type="entry name" value="Tscrpt_reg_MAATS_C"/>
</dbReference>
<dbReference type="PRINTS" id="PR00455">
    <property type="entry name" value="HTHTETR"/>
</dbReference>
<evidence type="ECO:0000259" key="6">
    <source>
        <dbReference type="PROSITE" id="PS50977"/>
    </source>
</evidence>
<sequence>MARKTKEDALITRQQLLDAAIEQFSLRGVSSTTLTDIADAAGVTRGAVYWHFNNKVELFNEMWREQIPLRDIIHDRVNINESDNPLMYLREMFVVGLQHIAQSVKLRALMQILYHKCEFTKEMLLESEIRQRICFGYEMPRRVLTQCVRNGSLPADTNIELALTMFHCFFSGVIKNWLLFPEHFNLYQQAPELVDNIMATLPHHPATLPMPMDNVAVYRHQAL</sequence>
<evidence type="ECO:0000256" key="1">
    <source>
        <dbReference type="ARBA" id="ARBA00022491"/>
    </source>
</evidence>
<evidence type="ECO:0000256" key="4">
    <source>
        <dbReference type="ARBA" id="ARBA00023163"/>
    </source>
</evidence>
<name>A0A4R6EI83_SCAGO</name>
<dbReference type="InterPro" id="IPR001647">
    <property type="entry name" value="HTH_TetR"/>
</dbReference>
<keyword evidence="8" id="KW-1185">Reference proteome</keyword>
<dbReference type="PANTHER" id="PTHR43479">
    <property type="entry name" value="ACREF/ENVCD OPERON REPRESSOR-RELATED"/>
    <property type="match status" value="1"/>
</dbReference>
<dbReference type="InterPro" id="IPR036271">
    <property type="entry name" value="Tet_transcr_reg_TetR-rel_C_sf"/>
</dbReference>
<keyword evidence="2" id="KW-0805">Transcription regulation</keyword>
<dbReference type="AlphaFoldDB" id="A0A4R6EI83"/>
<dbReference type="PANTHER" id="PTHR43479:SF11">
    <property type="entry name" value="ACREF_ENVCD OPERON REPRESSOR-RELATED"/>
    <property type="match status" value="1"/>
</dbReference>
<dbReference type="SUPFAM" id="SSF46689">
    <property type="entry name" value="Homeodomain-like"/>
    <property type="match status" value="1"/>
</dbReference>
<dbReference type="InterPro" id="IPR050624">
    <property type="entry name" value="HTH-type_Tx_Regulator"/>
</dbReference>
<gene>
    <name evidence="7" type="ORF">EC847_106215</name>
</gene>
<evidence type="ECO:0000256" key="2">
    <source>
        <dbReference type="ARBA" id="ARBA00023015"/>
    </source>
</evidence>
<dbReference type="GO" id="GO:0003700">
    <property type="term" value="F:DNA-binding transcription factor activity"/>
    <property type="evidence" value="ECO:0007669"/>
    <property type="project" value="UniProtKB-ARBA"/>
</dbReference>
<dbReference type="Gene3D" id="1.10.357.10">
    <property type="entry name" value="Tetracycline Repressor, domain 2"/>
    <property type="match status" value="1"/>
</dbReference>
<organism evidence="7 8">
    <name type="scientific">Scandinavium goeteborgense</name>
    <dbReference type="NCBI Taxonomy" id="1851514"/>
    <lineage>
        <taxon>Bacteria</taxon>
        <taxon>Pseudomonadati</taxon>
        <taxon>Pseudomonadota</taxon>
        <taxon>Gammaproteobacteria</taxon>
        <taxon>Enterobacterales</taxon>
        <taxon>Enterobacteriaceae</taxon>
        <taxon>Scandinavium</taxon>
    </lineage>
</organism>
<evidence type="ECO:0000313" key="8">
    <source>
        <dbReference type="Proteomes" id="UP000295530"/>
    </source>
</evidence>
<dbReference type="GO" id="GO:0003677">
    <property type="term" value="F:DNA binding"/>
    <property type="evidence" value="ECO:0007669"/>
    <property type="project" value="UniProtKB-UniRule"/>
</dbReference>
<dbReference type="PROSITE" id="PS50977">
    <property type="entry name" value="HTH_TETR_2"/>
    <property type="match status" value="1"/>
</dbReference>
<dbReference type="GO" id="GO:0045892">
    <property type="term" value="P:negative regulation of DNA-templated transcription"/>
    <property type="evidence" value="ECO:0007669"/>
    <property type="project" value="UniProtKB-ARBA"/>
</dbReference>
<dbReference type="Pfam" id="PF08361">
    <property type="entry name" value="TetR_C_2"/>
    <property type="match status" value="1"/>
</dbReference>
<comment type="caution">
    <text evidence="7">The sequence shown here is derived from an EMBL/GenBank/DDBJ whole genome shotgun (WGS) entry which is preliminary data.</text>
</comment>
<feature type="domain" description="HTH tetR-type" evidence="6">
    <location>
        <begin position="10"/>
        <end position="70"/>
    </location>
</feature>